<protein>
    <submittedName>
        <fullName evidence="2">Uncharacterized protein</fullName>
    </submittedName>
</protein>
<proteinExistence type="predicted"/>
<feature type="region of interest" description="Disordered" evidence="1">
    <location>
        <begin position="182"/>
        <end position="214"/>
    </location>
</feature>
<evidence type="ECO:0000313" key="2">
    <source>
        <dbReference type="EMBL" id="TPP46983.1"/>
    </source>
</evidence>
<reference evidence="3" key="1">
    <citation type="submission" date="2019-02" db="EMBL/GenBank/DDBJ databases">
        <title>FDA dAtabase for Regulatory Grade micrObial Sequences (FDA-ARGOS): Supporting development and validation of Infectious Disease Dx tests.</title>
        <authorList>
            <person name="Duncan R."/>
            <person name="Fisher C."/>
            <person name="Tallon L."/>
            <person name="Sadzewicz L."/>
            <person name="Sengamalay N."/>
            <person name="Ott S."/>
            <person name="Godinez A."/>
            <person name="Nagaraj S."/>
            <person name="Vavikolanu K."/>
            <person name="Nadendla S."/>
            <person name="Aluvathingal J."/>
            <person name="Sichtig H."/>
        </authorList>
    </citation>
    <scope>NUCLEOTIDE SEQUENCE [LARGE SCALE GENOMIC DNA]</scope>
    <source>
        <strain evidence="3">FDAARGOS_361</strain>
    </source>
</reference>
<evidence type="ECO:0000256" key="1">
    <source>
        <dbReference type="SAM" id="MobiDB-lite"/>
    </source>
</evidence>
<evidence type="ECO:0000313" key="3">
    <source>
        <dbReference type="Proteomes" id="UP000318447"/>
    </source>
</evidence>
<name>A0A504XER4_LEIDO</name>
<accession>A0A504XER4</accession>
<dbReference type="EMBL" id="RHLC01000024">
    <property type="protein sequence ID" value="TPP46983.1"/>
    <property type="molecule type" value="Genomic_DNA"/>
</dbReference>
<comment type="caution">
    <text evidence="2">The sequence shown here is derived from an EMBL/GenBank/DDBJ whole genome shotgun (WGS) entry which is preliminary data.</text>
</comment>
<dbReference type="AlphaFoldDB" id="A0A504XER4"/>
<gene>
    <name evidence="2" type="ORF">CGC21_2265</name>
</gene>
<sequence length="214" mass="22591">MPHRPEEEVGHLPASALGRFEQPHSIICSPQARHIRAWRTRRCNSGCPRHASGIRASSAHTGTSRACRMLRAVPRPRTALAVLRCGARLSAASWPGERAAGEHVPAHKELTARRSDGAQGAAVGTRRGKPMQRERDVRGQVTACKIIARNQVCLMSSAALFSACGAAAAKCLLSQRAVSRSAAPGDADLTPGAVGVGYPNAAASASPSTRRQVR</sequence>
<feature type="region of interest" description="Disordered" evidence="1">
    <location>
        <begin position="114"/>
        <end position="136"/>
    </location>
</feature>
<feature type="compositionally biased region" description="Polar residues" evidence="1">
    <location>
        <begin position="203"/>
        <end position="214"/>
    </location>
</feature>
<organism evidence="2 3">
    <name type="scientific">Leishmania donovani</name>
    <dbReference type="NCBI Taxonomy" id="5661"/>
    <lineage>
        <taxon>Eukaryota</taxon>
        <taxon>Discoba</taxon>
        <taxon>Euglenozoa</taxon>
        <taxon>Kinetoplastea</taxon>
        <taxon>Metakinetoplastina</taxon>
        <taxon>Trypanosomatida</taxon>
        <taxon>Trypanosomatidae</taxon>
        <taxon>Leishmaniinae</taxon>
        <taxon>Leishmania</taxon>
    </lineage>
</organism>
<dbReference type="Proteomes" id="UP000318447">
    <property type="component" value="Unassembled WGS sequence"/>
</dbReference>